<dbReference type="SUPFAM" id="SSF47384">
    <property type="entry name" value="Homodimeric domain of signal transducing histidine kinase"/>
    <property type="match status" value="1"/>
</dbReference>
<dbReference type="PROSITE" id="PS50109">
    <property type="entry name" value="HIS_KIN"/>
    <property type="match status" value="1"/>
</dbReference>
<dbReference type="CDD" id="cd00075">
    <property type="entry name" value="HATPase"/>
    <property type="match status" value="1"/>
</dbReference>
<dbReference type="PANTHER" id="PTHR43547:SF2">
    <property type="entry name" value="HYBRID SIGNAL TRANSDUCTION HISTIDINE KINASE C"/>
    <property type="match status" value="1"/>
</dbReference>
<evidence type="ECO:0000259" key="4">
    <source>
        <dbReference type="PROSITE" id="PS50109"/>
    </source>
</evidence>
<dbReference type="Gene3D" id="3.30.565.10">
    <property type="entry name" value="Histidine kinase-like ATPase, C-terminal domain"/>
    <property type="match status" value="1"/>
</dbReference>
<dbReference type="GO" id="GO:0000155">
    <property type="term" value="F:phosphorelay sensor kinase activity"/>
    <property type="evidence" value="ECO:0007669"/>
    <property type="project" value="InterPro"/>
</dbReference>
<dbReference type="InterPro" id="IPR004358">
    <property type="entry name" value="Sig_transdc_His_kin-like_C"/>
</dbReference>
<comment type="caution">
    <text evidence="5">The sequence shown here is derived from an EMBL/GenBank/DDBJ whole genome shotgun (WGS) entry which is preliminary data.</text>
</comment>
<dbReference type="Pfam" id="PF00512">
    <property type="entry name" value="HisKA"/>
    <property type="match status" value="1"/>
</dbReference>
<dbReference type="SMART" id="SM00387">
    <property type="entry name" value="HATPase_c"/>
    <property type="match status" value="1"/>
</dbReference>
<evidence type="ECO:0000313" key="5">
    <source>
        <dbReference type="EMBL" id="KLN58478.1"/>
    </source>
</evidence>
<feature type="domain" description="Histidine kinase" evidence="4">
    <location>
        <begin position="198"/>
        <end position="416"/>
    </location>
</feature>
<reference evidence="5 6" key="1">
    <citation type="submission" date="2015-03" db="EMBL/GenBank/DDBJ databases">
        <title>Genome sequence of Variovorax paradoxus TBEA6.</title>
        <authorList>
            <person name="Poehlein A."/>
            <person name="Schuldes J."/>
            <person name="Wuebbeler J.H."/>
            <person name="Hiessl S."/>
            <person name="Steinbuechel A."/>
            <person name="Daniel R."/>
        </authorList>
    </citation>
    <scope>NUCLEOTIDE SEQUENCE [LARGE SCALE GENOMIC DNA]</scope>
    <source>
        <strain evidence="5 6">TBEA6</strain>
    </source>
</reference>
<dbReference type="SUPFAM" id="SSF55874">
    <property type="entry name" value="ATPase domain of HSP90 chaperone/DNA topoisomerase II/histidine kinase"/>
    <property type="match status" value="1"/>
</dbReference>
<keyword evidence="5" id="KW-0808">Transferase</keyword>
<dbReference type="EC" id="2.7.13.3" evidence="2"/>
<dbReference type="AlphaFoldDB" id="A0A0H2M831"/>
<evidence type="ECO:0000256" key="2">
    <source>
        <dbReference type="ARBA" id="ARBA00012438"/>
    </source>
</evidence>
<dbReference type="Gene3D" id="1.10.287.130">
    <property type="match status" value="1"/>
</dbReference>
<protein>
    <recommendedName>
        <fullName evidence="2">histidine kinase</fullName>
        <ecNumber evidence="2">2.7.13.3</ecNumber>
    </recommendedName>
</protein>
<evidence type="ECO:0000256" key="1">
    <source>
        <dbReference type="ARBA" id="ARBA00000085"/>
    </source>
</evidence>
<dbReference type="InterPro" id="IPR036097">
    <property type="entry name" value="HisK_dim/P_sf"/>
</dbReference>
<gene>
    <name evidence="5" type="primary">bphP</name>
    <name evidence="5" type="ORF">VPARA_01990</name>
</gene>
<dbReference type="InterPro" id="IPR036890">
    <property type="entry name" value="HATPase_C_sf"/>
</dbReference>
<organism evidence="5 6">
    <name type="scientific">Variovorax paradoxus</name>
    <dbReference type="NCBI Taxonomy" id="34073"/>
    <lineage>
        <taxon>Bacteria</taxon>
        <taxon>Pseudomonadati</taxon>
        <taxon>Pseudomonadota</taxon>
        <taxon>Betaproteobacteria</taxon>
        <taxon>Burkholderiales</taxon>
        <taxon>Comamonadaceae</taxon>
        <taxon>Variovorax</taxon>
    </lineage>
</organism>
<proteinExistence type="predicted"/>
<evidence type="ECO:0000313" key="6">
    <source>
        <dbReference type="Proteomes" id="UP000035170"/>
    </source>
</evidence>
<keyword evidence="6" id="KW-1185">Reference proteome</keyword>
<evidence type="ECO:0000256" key="3">
    <source>
        <dbReference type="ARBA" id="ARBA00022553"/>
    </source>
</evidence>
<dbReference type="InterPro" id="IPR003661">
    <property type="entry name" value="HisK_dim/P_dom"/>
</dbReference>
<accession>A0A0H2M831</accession>
<dbReference type="Pfam" id="PF02518">
    <property type="entry name" value="HATPase_c"/>
    <property type="match status" value="1"/>
</dbReference>
<name>A0A0H2M831_VARPD</name>
<dbReference type="PATRIC" id="fig|34073.19.peg.199"/>
<dbReference type="PRINTS" id="PR00344">
    <property type="entry name" value="BCTRLSENSOR"/>
</dbReference>
<dbReference type="InterPro" id="IPR003594">
    <property type="entry name" value="HATPase_dom"/>
</dbReference>
<comment type="catalytic activity">
    <reaction evidence="1">
        <text>ATP + protein L-histidine = ADP + protein N-phospho-L-histidine.</text>
        <dbReference type="EC" id="2.7.13.3"/>
    </reaction>
</comment>
<dbReference type="Proteomes" id="UP000035170">
    <property type="component" value="Unassembled WGS sequence"/>
</dbReference>
<dbReference type="PANTHER" id="PTHR43547">
    <property type="entry name" value="TWO-COMPONENT HISTIDINE KINASE"/>
    <property type="match status" value="1"/>
</dbReference>
<dbReference type="SMART" id="SM00388">
    <property type="entry name" value="HisKA"/>
    <property type="match status" value="1"/>
</dbReference>
<dbReference type="InterPro" id="IPR005467">
    <property type="entry name" value="His_kinase_dom"/>
</dbReference>
<dbReference type="CDD" id="cd00082">
    <property type="entry name" value="HisKA"/>
    <property type="match status" value="1"/>
</dbReference>
<keyword evidence="3" id="KW-0597">Phosphoprotein</keyword>
<sequence length="424" mass="46212">MCSGSRSLRIRFIEYPFCGAPGLPRSARLLLSYKEAHTPSSMRLSQFIKDNIEPILVEWESFARTMIPPAETMSVVELRDHAHEILLAIAGEMESAQSEKEREAKSKGLALPFLKETFAAEHGGLRQRVGFDLSQLGAEYRALRATVLRLWMGHVGTVDAAVLEEVVRFNEGIDQGLAEAMATYSDHVANSRDTFLAVLGHDLRNPLSALSSCIHLLELAGEAKPKERTLQIARRSIASINDMVTDLLEYTRTRLGRGIEVIPQEGNLSALCQEAFDEVCAAYPKRELVAELPAGVVLMFDAPRMRQVLTNLLSNAVQHGDPAHPVALVIRDEGAHVTLMVKNQGRPIPPDSMQVIFNPLVQVATRESAPHERPATSLGLGLYIAREIVTGHGGTITVTSSAAEGTAFTVHLPRGGRQAALPGA</sequence>
<dbReference type="EMBL" id="JZWI01000002">
    <property type="protein sequence ID" value="KLN58478.1"/>
    <property type="molecule type" value="Genomic_DNA"/>
</dbReference>